<dbReference type="InterPro" id="IPR040391">
    <property type="entry name" value="BEND5"/>
</dbReference>
<dbReference type="GO" id="GO:0045892">
    <property type="term" value="P:negative regulation of DNA-templated transcription"/>
    <property type="evidence" value="ECO:0007669"/>
    <property type="project" value="InterPro"/>
</dbReference>
<sequence>MFALVRFLSDHDGKVHRVPATNIKEFEPADDTDFDPKFVYAVFWHEQENSGHYPAQILMMAETEEKLNYKQQNKRVRIAKIPVSEYEIDESESDHAPLLQKGKQVYFERNLHSKEV</sequence>
<dbReference type="AlphaFoldDB" id="A0A6M2E1X5"/>
<protein>
    <submittedName>
        <fullName evidence="1">Uncharacterized protein</fullName>
    </submittedName>
</protein>
<accession>A0A6M2E1X5</accession>
<dbReference type="GO" id="GO:0003677">
    <property type="term" value="F:DNA binding"/>
    <property type="evidence" value="ECO:0007669"/>
    <property type="project" value="InterPro"/>
</dbReference>
<dbReference type="PANTHER" id="PTHR14628:SF1">
    <property type="entry name" value="BEN DOMAIN-CONTAINING PROTEIN 5"/>
    <property type="match status" value="1"/>
</dbReference>
<reference evidence="1" key="1">
    <citation type="submission" date="2019-12" db="EMBL/GenBank/DDBJ databases">
        <title>The sialotranscriptome of the gopher-tortoise tick, Amblyomma tuberculatum.</title>
        <authorList>
            <person name="Karim S."/>
            <person name="Andersen J."/>
            <person name="Kumar D."/>
            <person name="Adamson S."/>
            <person name="Ennen J."/>
            <person name="Qualis C.P."/>
            <person name="Ribeiro J.M.C."/>
        </authorList>
    </citation>
    <scope>NUCLEOTIDE SEQUENCE</scope>
    <source>
        <strain evidence="1">Removed</strain>
        <tissue evidence="1">Salivary glands</tissue>
    </source>
</reference>
<dbReference type="PANTHER" id="PTHR14628">
    <property type="entry name" value="BEN DOMAIN-CONTAINING PROTEIN 5"/>
    <property type="match status" value="1"/>
</dbReference>
<name>A0A6M2E1X5_9ACAR</name>
<organism evidence="1">
    <name type="scientific">Amblyomma tuberculatum</name>
    <dbReference type="NCBI Taxonomy" id="48802"/>
    <lineage>
        <taxon>Eukaryota</taxon>
        <taxon>Metazoa</taxon>
        <taxon>Ecdysozoa</taxon>
        <taxon>Arthropoda</taxon>
        <taxon>Chelicerata</taxon>
        <taxon>Arachnida</taxon>
        <taxon>Acari</taxon>
        <taxon>Parasitiformes</taxon>
        <taxon>Ixodida</taxon>
        <taxon>Ixodoidea</taxon>
        <taxon>Ixodidae</taxon>
        <taxon>Amblyomminae</taxon>
        <taxon>Amblyomma</taxon>
    </lineage>
</organism>
<proteinExistence type="predicted"/>
<dbReference type="EMBL" id="GIDH01000556">
    <property type="protein sequence ID" value="NOV52499.1"/>
    <property type="molecule type" value="Transcribed_RNA"/>
</dbReference>
<evidence type="ECO:0000313" key="1">
    <source>
        <dbReference type="EMBL" id="NOV52499.1"/>
    </source>
</evidence>